<dbReference type="InterPro" id="IPR010730">
    <property type="entry name" value="HET"/>
</dbReference>
<gene>
    <name evidence="2" type="ORF">KHLLAP_LOCUS5523</name>
</gene>
<dbReference type="AlphaFoldDB" id="A0AAI8YHH9"/>
<reference evidence="2" key="1">
    <citation type="submission" date="2023-10" db="EMBL/GenBank/DDBJ databases">
        <authorList>
            <person name="Hackl T."/>
        </authorList>
    </citation>
    <scope>NUCLEOTIDE SEQUENCE</scope>
</reference>
<evidence type="ECO:0000259" key="1">
    <source>
        <dbReference type="Pfam" id="PF06985"/>
    </source>
</evidence>
<dbReference type="PANTHER" id="PTHR24148:SF80">
    <property type="entry name" value="HETEROKARYON INCOMPATIBILITY DOMAIN-CONTAINING PROTEIN"/>
    <property type="match status" value="1"/>
</dbReference>
<comment type="caution">
    <text evidence="2">The sequence shown here is derived from an EMBL/GenBank/DDBJ whole genome shotgun (WGS) entry which is preliminary data.</text>
</comment>
<protein>
    <submittedName>
        <fullName evidence="2">Uu.00g124490.m01.CDS01</fullName>
    </submittedName>
</protein>
<proteinExistence type="predicted"/>
<dbReference type="Pfam" id="PF06985">
    <property type="entry name" value="HET"/>
    <property type="match status" value="1"/>
</dbReference>
<sequence length="648" mass="73006">MESFQQDRLPSPNHFRILTLHPGITTAPLRGSLAVHELTAPPAYEAISYAWGPTTPTALLECSGRALRITGSLDTALRAFRWGDRPRELWIDQICINQHDTDERSQQVQRMRDIYSQANRVLSWLGEDDGSARGPLAKDLIAKICAVVRRHQVYREKRFPPEEYLRVHGLPLWDDPSWCAMGDMLQLPYFKRAWVIQEIVMAREASLLWGATQINWELFRVAFYWTALSSCGAQYLENGKMSPMLGFLPSLYRGRLRPSTLEEIMLTDARWFEATDPRDKVYALIGLADDGGAISVDYRKSAAQVYADAARYVIRGSRSLRVLSLVNAINTDHIDFPTWTPRWDTRCDRAYLWLRKFTASGSSQAVHVEDGASWRTLTLKGVKKGVLRHICSTSVPNRYKGASPTLLLLKELFDELCTKSGAARKRCDGSLLNVFLRCLVMERDTEEAVPTGLLFAKFISWAWTKLAQECTNISRASAARAQRNDFAACYAALEFIQLALDTSPSLSDAPPDESTVVQETQHWVRVVVDALVLASGNPSLRSDLGDCVIRIWSRQRCDDFNVKFEVVGSYFERFFVAENGEIGVGPACLQTNDILCILYGGSTPYILRPTSTPGEYLFLGECYVAGIMNGERLDGIDVDTTAEWFHLR</sequence>
<keyword evidence="3" id="KW-1185">Reference proteome</keyword>
<dbReference type="PANTHER" id="PTHR24148">
    <property type="entry name" value="ANKYRIN REPEAT DOMAIN-CONTAINING PROTEIN 39 HOMOLOG-RELATED"/>
    <property type="match status" value="1"/>
</dbReference>
<dbReference type="Proteomes" id="UP001295740">
    <property type="component" value="Unassembled WGS sequence"/>
</dbReference>
<accession>A0AAI8YHH9</accession>
<evidence type="ECO:0000313" key="2">
    <source>
        <dbReference type="EMBL" id="CAJ2505055.1"/>
    </source>
</evidence>
<evidence type="ECO:0000313" key="3">
    <source>
        <dbReference type="Proteomes" id="UP001295740"/>
    </source>
</evidence>
<dbReference type="InterPro" id="IPR052895">
    <property type="entry name" value="HetReg/Transcr_Mod"/>
</dbReference>
<dbReference type="EMBL" id="CAUWAG010000007">
    <property type="protein sequence ID" value="CAJ2505055.1"/>
    <property type="molecule type" value="Genomic_DNA"/>
</dbReference>
<dbReference type="Pfam" id="PF26639">
    <property type="entry name" value="Het-6_barrel"/>
    <property type="match status" value="1"/>
</dbReference>
<organism evidence="2 3">
    <name type="scientific">Anthostomella pinea</name>
    <dbReference type="NCBI Taxonomy" id="933095"/>
    <lineage>
        <taxon>Eukaryota</taxon>
        <taxon>Fungi</taxon>
        <taxon>Dikarya</taxon>
        <taxon>Ascomycota</taxon>
        <taxon>Pezizomycotina</taxon>
        <taxon>Sordariomycetes</taxon>
        <taxon>Xylariomycetidae</taxon>
        <taxon>Xylariales</taxon>
        <taxon>Xylariaceae</taxon>
        <taxon>Anthostomella</taxon>
    </lineage>
</organism>
<feature type="domain" description="Heterokaryon incompatibility" evidence="1">
    <location>
        <begin position="44"/>
        <end position="198"/>
    </location>
</feature>
<name>A0AAI8YHH9_9PEZI</name>